<dbReference type="Proteomes" id="UP000612055">
    <property type="component" value="Unassembled WGS sequence"/>
</dbReference>
<evidence type="ECO:0000313" key="3">
    <source>
        <dbReference type="Proteomes" id="UP000612055"/>
    </source>
</evidence>
<feature type="compositionally biased region" description="Basic residues" evidence="1">
    <location>
        <begin position="48"/>
        <end position="61"/>
    </location>
</feature>
<keyword evidence="3" id="KW-1185">Reference proteome</keyword>
<feature type="compositionally biased region" description="Polar residues" evidence="1">
    <location>
        <begin position="16"/>
        <end position="33"/>
    </location>
</feature>
<evidence type="ECO:0000313" key="2">
    <source>
        <dbReference type="EMBL" id="KAG2487967.1"/>
    </source>
</evidence>
<name>A0A835XN62_9CHLO</name>
<comment type="caution">
    <text evidence="2">The sequence shown here is derived from an EMBL/GenBank/DDBJ whole genome shotgun (WGS) entry which is preliminary data.</text>
</comment>
<reference evidence="2" key="1">
    <citation type="journal article" date="2020" name="bioRxiv">
        <title>Comparative genomics of Chlamydomonas.</title>
        <authorList>
            <person name="Craig R.J."/>
            <person name="Hasan A.R."/>
            <person name="Ness R.W."/>
            <person name="Keightley P.D."/>
        </authorList>
    </citation>
    <scope>NUCLEOTIDE SEQUENCE</scope>
    <source>
        <strain evidence="2">CCAP 11/70</strain>
    </source>
</reference>
<organism evidence="2 3">
    <name type="scientific">Edaphochlamys debaryana</name>
    <dbReference type="NCBI Taxonomy" id="47281"/>
    <lineage>
        <taxon>Eukaryota</taxon>
        <taxon>Viridiplantae</taxon>
        <taxon>Chlorophyta</taxon>
        <taxon>core chlorophytes</taxon>
        <taxon>Chlorophyceae</taxon>
        <taxon>CS clade</taxon>
        <taxon>Chlamydomonadales</taxon>
        <taxon>Chlamydomonadales incertae sedis</taxon>
        <taxon>Edaphochlamys</taxon>
    </lineage>
</organism>
<evidence type="ECO:0000256" key="1">
    <source>
        <dbReference type="SAM" id="MobiDB-lite"/>
    </source>
</evidence>
<proteinExistence type="predicted"/>
<feature type="region of interest" description="Disordered" evidence="1">
    <location>
        <begin position="1"/>
        <end position="81"/>
    </location>
</feature>
<gene>
    <name evidence="2" type="ORF">HYH03_013407</name>
</gene>
<sequence length="81" mass="8301">MAAAMGTAAGPESGGKTKSSRPSKVTSGRTARTASGDPDNGQQQQREQRRKQRRGRGRGRGRGCGWGRLGEGAEDAGTGGS</sequence>
<protein>
    <submittedName>
        <fullName evidence="2">Uncharacterized protein</fullName>
    </submittedName>
</protein>
<accession>A0A835XN62</accession>
<dbReference type="EMBL" id="JAEHOE010000089">
    <property type="protein sequence ID" value="KAG2487967.1"/>
    <property type="molecule type" value="Genomic_DNA"/>
</dbReference>
<dbReference type="AlphaFoldDB" id="A0A835XN62"/>